<dbReference type="EMBL" id="GBRH01166797">
    <property type="protein sequence ID" value="JAE31099.1"/>
    <property type="molecule type" value="Transcribed_RNA"/>
</dbReference>
<reference evidence="1" key="1">
    <citation type="submission" date="2014-09" db="EMBL/GenBank/DDBJ databases">
        <authorList>
            <person name="Magalhaes I.L.F."/>
            <person name="Oliveira U."/>
            <person name="Santos F.R."/>
            <person name="Vidigal T.H.D.A."/>
            <person name="Brescovit A.D."/>
            <person name="Santos A.J."/>
        </authorList>
    </citation>
    <scope>NUCLEOTIDE SEQUENCE</scope>
    <source>
        <tissue evidence="1">Shoot tissue taken approximately 20 cm above the soil surface</tissue>
    </source>
</reference>
<name>A0A0A9H5Q9_ARUDO</name>
<evidence type="ECO:0000313" key="1">
    <source>
        <dbReference type="EMBL" id="JAE31099.1"/>
    </source>
</evidence>
<proteinExistence type="predicted"/>
<accession>A0A0A9H5Q9</accession>
<reference evidence="1" key="2">
    <citation type="journal article" date="2015" name="Data Brief">
        <title>Shoot transcriptome of the giant reed, Arundo donax.</title>
        <authorList>
            <person name="Barrero R.A."/>
            <person name="Guerrero F.D."/>
            <person name="Moolhuijzen P."/>
            <person name="Goolsby J.A."/>
            <person name="Tidwell J."/>
            <person name="Bellgard S.E."/>
            <person name="Bellgard M.I."/>
        </authorList>
    </citation>
    <scope>NUCLEOTIDE SEQUENCE</scope>
    <source>
        <tissue evidence="1">Shoot tissue taken approximately 20 cm above the soil surface</tissue>
    </source>
</reference>
<sequence length="14" mass="1685">MFHRPSFSFFPLTA</sequence>
<protein>
    <submittedName>
        <fullName evidence="1">Uncharacterized protein</fullName>
    </submittedName>
</protein>
<organism evidence="1">
    <name type="scientific">Arundo donax</name>
    <name type="common">Giant reed</name>
    <name type="synonym">Donax arundinaceus</name>
    <dbReference type="NCBI Taxonomy" id="35708"/>
    <lineage>
        <taxon>Eukaryota</taxon>
        <taxon>Viridiplantae</taxon>
        <taxon>Streptophyta</taxon>
        <taxon>Embryophyta</taxon>
        <taxon>Tracheophyta</taxon>
        <taxon>Spermatophyta</taxon>
        <taxon>Magnoliopsida</taxon>
        <taxon>Liliopsida</taxon>
        <taxon>Poales</taxon>
        <taxon>Poaceae</taxon>
        <taxon>PACMAD clade</taxon>
        <taxon>Arundinoideae</taxon>
        <taxon>Arundineae</taxon>
        <taxon>Arundo</taxon>
    </lineage>
</organism>